<gene>
    <name evidence="1" type="ORF">KI387_007089</name>
</gene>
<dbReference type="AlphaFoldDB" id="A0AA38GQH6"/>
<protein>
    <submittedName>
        <fullName evidence="1">Uncharacterized protein</fullName>
    </submittedName>
</protein>
<feature type="non-terminal residue" evidence="1">
    <location>
        <position position="1"/>
    </location>
</feature>
<sequence>KYSPMERNCTTPTKGSEVGTWVSGMDDILEASKIGSSVACEIGGLVDRLAVEVLVVEGIDGLTMEGVLVKYHLLSMWLIVMIEHGAQCMVSGRNVEVK</sequence>
<proteinExistence type="predicted"/>
<dbReference type="Proteomes" id="UP000824469">
    <property type="component" value="Unassembled WGS sequence"/>
</dbReference>
<accession>A0AA38GQH6</accession>
<comment type="caution">
    <text evidence="1">The sequence shown here is derived from an EMBL/GenBank/DDBJ whole genome shotgun (WGS) entry which is preliminary data.</text>
</comment>
<keyword evidence="2" id="KW-1185">Reference proteome</keyword>
<reference evidence="1 2" key="1">
    <citation type="journal article" date="2021" name="Nat. Plants">
        <title>The Taxus genome provides insights into paclitaxel biosynthesis.</title>
        <authorList>
            <person name="Xiong X."/>
            <person name="Gou J."/>
            <person name="Liao Q."/>
            <person name="Li Y."/>
            <person name="Zhou Q."/>
            <person name="Bi G."/>
            <person name="Li C."/>
            <person name="Du R."/>
            <person name="Wang X."/>
            <person name="Sun T."/>
            <person name="Guo L."/>
            <person name="Liang H."/>
            <person name="Lu P."/>
            <person name="Wu Y."/>
            <person name="Zhang Z."/>
            <person name="Ro D.K."/>
            <person name="Shang Y."/>
            <person name="Huang S."/>
            <person name="Yan J."/>
        </authorList>
    </citation>
    <scope>NUCLEOTIDE SEQUENCE [LARGE SCALE GENOMIC DNA]</scope>
    <source>
        <strain evidence="1">Ta-2019</strain>
    </source>
</reference>
<organism evidence="1 2">
    <name type="scientific">Taxus chinensis</name>
    <name type="common">Chinese yew</name>
    <name type="synonym">Taxus wallichiana var. chinensis</name>
    <dbReference type="NCBI Taxonomy" id="29808"/>
    <lineage>
        <taxon>Eukaryota</taxon>
        <taxon>Viridiplantae</taxon>
        <taxon>Streptophyta</taxon>
        <taxon>Embryophyta</taxon>
        <taxon>Tracheophyta</taxon>
        <taxon>Spermatophyta</taxon>
        <taxon>Pinopsida</taxon>
        <taxon>Pinidae</taxon>
        <taxon>Conifers II</taxon>
        <taxon>Cupressales</taxon>
        <taxon>Taxaceae</taxon>
        <taxon>Taxus</taxon>
    </lineage>
</organism>
<evidence type="ECO:0000313" key="1">
    <source>
        <dbReference type="EMBL" id="KAH9326911.1"/>
    </source>
</evidence>
<feature type="non-terminal residue" evidence="1">
    <location>
        <position position="98"/>
    </location>
</feature>
<dbReference type="EMBL" id="JAHRHJ020000002">
    <property type="protein sequence ID" value="KAH9326911.1"/>
    <property type="molecule type" value="Genomic_DNA"/>
</dbReference>
<evidence type="ECO:0000313" key="2">
    <source>
        <dbReference type="Proteomes" id="UP000824469"/>
    </source>
</evidence>
<name>A0AA38GQH6_TAXCH</name>